<proteinExistence type="predicted"/>
<dbReference type="Proteomes" id="UP000054495">
    <property type="component" value="Unassembled WGS sequence"/>
</dbReference>
<name>A0A0D6M2P3_9BILA</name>
<organism evidence="1 2">
    <name type="scientific">Ancylostoma ceylanicum</name>
    <dbReference type="NCBI Taxonomy" id="53326"/>
    <lineage>
        <taxon>Eukaryota</taxon>
        <taxon>Metazoa</taxon>
        <taxon>Ecdysozoa</taxon>
        <taxon>Nematoda</taxon>
        <taxon>Chromadorea</taxon>
        <taxon>Rhabditida</taxon>
        <taxon>Rhabditina</taxon>
        <taxon>Rhabditomorpha</taxon>
        <taxon>Strongyloidea</taxon>
        <taxon>Ancylostomatidae</taxon>
        <taxon>Ancylostomatinae</taxon>
        <taxon>Ancylostoma</taxon>
    </lineage>
</organism>
<sequence>MMNDLDPELGRRKRAAWGAYKSIEDVVKKSQNIRLRAHFFDTTKEARRTYSEKLRQVGIASEAKLTVESKQTTLLSYNIT</sequence>
<keyword evidence="2" id="KW-1185">Reference proteome</keyword>
<evidence type="ECO:0000313" key="2">
    <source>
        <dbReference type="Proteomes" id="UP000054495"/>
    </source>
</evidence>
<gene>
    <name evidence="1" type="ORF">ANCCEY_02523</name>
</gene>
<dbReference type="AlphaFoldDB" id="A0A0D6M2P3"/>
<evidence type="ECO:0000313" key="1">
    <source>
        <dbReference type="EMBL" id="EPB78374.1"/>
    </source>
</evidence>
<protein>
    <submittedName>
        <fullName evidence="1">Uncharacterized protein</fullName>
    </submittedName>
</protein>
<reference evidence="1 2" key="1">
    <citation type="submission" date="2013-05" db="EMBL/GenBank/DDBJ databases">
        <title>Draft genome of the parasitic nematode Anyclostoma ceylanicum.</title>
        <authorList>
            <person name="Mitreva M."/>
        </authorList>
    </citation>
    <scope>NUCLEOTIDE SEQUENCE [LARGE SCALE GENOMIC DNA]</scope>
</reference>
<dbReference type="EMBL" id="KE124813">
    <property type="protein sequence ID" value="EPB78374.1"/>
    <property type="molecule type" value="Genomic_DNA"/>
</dbReference>
<accession>A0A0D6M2P3</accession>